<dbReference type="FunFam" id="2.40.10.10:FF:000068">
    <property type="entry name" value="transmembrane protease serine 2"/>
    <property type="match status" value="1"/>
</dbReference>
<dbReference type="Pfam" id="PF00629">
    <property type="entry name" value="MAM"/>
    <property type="match status" value="6"/>
</dbReference>
<dbReference type="SMART" id="SM00020">
    <property type="entry name" value="Tryp_SPc"/>
    <property type="match status" value="1"/>
</dbReference>
<feature type="domain" description="MAM" evidence="3">
    <location>
        <begin position="29"/>
        <end position="180"/>
    </location>
</feature>
<evidence type="ECO:0000259" key="3">
    <source>
        <dbReference type="PROSITE" id="PS50060"/>
    </source>
</evidence>
<dbReference type="Gene3D" id="2.40.10.10">
    <property type="entry name" value="Trypsin-like serine proteases"/>
    <property type="match status" value="1"/>
</dbReference>
<dbReference type="InterPro" id="IPR009003">
    <property type="entry name" value="Peptidase_S1_PA"/>
</dbReference>
<dbReference type="InterPro" id="IPR051560">
    <property type="entry name" value="MAM_domain-containing"/>
</dbReference>
<dbReference type="InterPro" id="IPR013320">
    <property type="entry name" value="ConA-like_dom_sf"/>
</dbReference>
<dbReference type="GO" id="GO:0006508">
    <property type="term" value="P:proteolysis"/>
    <property type="evidence" value="ECO:0007669"/>
    <property type="project" value="InterPro"/>
</dbReference>
<dbReference type="InterPro" id="IPR043504">
    <property type="entry name" value="Peptidase_S1_PA_chymotrypsin"/>
</dbReference>
<feature type="domain" description="MAM" evidence="3">
    <location>
        <begin position="402"/>
        <end position="560"/>
    </location>
</feature>
<evidence type="ECO:0000313" key="5">
    <source>
        <dbReference type="EMBL" id="CAD5121166.1"/>
    </source>
</evidence>
<dbReference type="InterPro" id="IPR001254">
    <property type="entry name" value="Trypsin_dom"/>
</dbReference>
<evidence type="ECO:0000256" key="2">
    <source>
        <dbReference type="SAM" id="SignalP"/>
    </source>
</evidence>
<evidence type="ECO:0000256" key="1">
    <source>
        <dbReference type="ARBA" id="ARBA00023157"/>
    </source>
</evidence>
<proteinExistence type="predicted"/>
<dbReference type="CDD" id="cd00190">
    <property type="entry name" value="Tryp_SPc"/>
    <property type="match status" value="1"/>
</dbReference>
<feature type="domain" description="Peptidase S1" evidence="4">
    <location>
        <begin position="1297"/>
        <end position="1489"/>
    </location>
</feature>
<sequence length="1489" mass="166201">MIKFQVNCYFILILSFLAPSLISGKSHLWKCDFNKDDCRFTSNIHQGISLYKFQRGSTNISDRTGPNGKYMYAKPRYLYDQEAFLFSPTFNKPKEMGTLCLRYYTWIGDNADQIQIYGLINGSVVSRDGSYANPSQTQKWQQHSITFNDPIDQLVIKAERYIGSQDTLAIDDIELYDCFFATPTPTLKPTTPHTTKIENIPCSFDKGDFCSFTNSSTSARSYFWTTGSETPSWNTGPSKPVDGIGKFAFAEASSCNRNDVTNLTSPFFFTPSTCISFFYNMYGSQIGGLEVLASDIFGLFKSKSILKDDLLTDRWIKETLIIQNAGYYQLTFIATCGTGYRGDVAIDKITVHDCFHSSTTKTRMTTPTMPSSTTVPAAFTTRSTTSTTQTAITNKSNLAKILNTNFDSFDYGQYKITKSLSSNTFVWSLSNRRISIDTGPREDVSKTGYFLYTEASFCKQGDVTNFTSPVITLKHLTCQLSFYYHMYGSDMGMFNVGIYHITSKTFSTLMTKSGNQGLQWIKKTMLLPPGQYQLIFSGICKRSFKGDMAIDNISVDFCRSPSSTLKPTMSPMSPKMLECSFERDFCEYYTSPKATYSWRIADYTLSSSTGPQAPHSGKFVYYEATSSSRSNIAILESAIINFNSTCCLSFAYHMYGKDMGRFVVSLVTYGQDERTVLKNETILDESGNKGNVWKIVSYTIHNENKQTFRKLFFTGFYGSGYRGDISFDEVRVRFQSCNDKLPHSTSTQANLLTSPTVRPTSSSVSVDNLKCDFETNMCLWKATASISSNTYIWKRETGSTPSINTGPSVDHTKGIQGYYIYVEATGSKSNDYSELKSPLVNLNNKDYCMELYYHMYGSSLSIGIFEIFVNTKSSGRKLLFNQDTSIGDRWNRLLMTLKSSDNINQIILKATSDGDYRGDIAIDDISLLQGKCNDSAVNKCTFENDDCGFSMTSDNSIWAFKRINTRTPSIGTGPEYAFEGNYYIYTEATSAPVSSVAVMKSSLFKMNGVSCISFHYHMLTSHDDTGGSLLIYLENNGVLHHVKSEKGNKGYSWINQEIQTSFTSYKIVFKAVRGYTFESDVAIDNLIISSGTCKSNDRVIFPVASQTSSVNCNFQNHMCGYTLVQDLMSPLEWTRRDDESSNKVMHIGGVEAKSATSAISIQSPLITSFNSKKCLSLKLAKKTKSNMIQSQGDPLLNFHVKKRGSSSFRKISELMEESSKLCMNQNSNLPVNIDLESDVEQFRIELSTTKRMNVSVITLDDFVLKNGECHKVKNETAFVKVGVNHANCGKRLSSSFIIQGERALDGEFPWQASVSIAVAGDYYLCGGVLIHERFILTAAHCIKDSADYSIFLGSLNKYKGTVYKSSVAFKHEQYNKPTRHLNDIAIIKLNSTVKMTDKINTACLPDKILDGSEGYECHVSGFGRTSGADGSPTSSVLMKTKQNIVTERSCKSTLMQYTFTTATYPEMVCGIGVASSSSQACKVEISLVL</sequence>
<dbReference type="GO" id="GO:0004252">
    <property type="term" value="F:serine-type endopeptidase activity"/>
    <property type="evidence" value="ECO:0007669"/>
    <property type="project" value="InterPro"/>
</dbReference>
<dbReference type="GO" id="GO:0016020">
    <property type="term" value="C:membrane"/>
    <property type="evidence" value="ECO:0007669"/>
    <property type="project" value="InterPro"/>
</dbReference>
<feature type="domain" description="MAM" evidence="3">
    <location>
        <begin position="200"/>
        <end position="356"/>
    </location>
</feature>
<dbReference type="PANTHER" id="PTHR23282:SF101">
    <property type="entry name" value="MAM DOMAIN-CONTAINING PROTEIN"/>
    <property type="match status" value="1"/>
</dbReference>
<feature type="chain" id="PRO_5029753910" evidence="2">
    <location>
        <begin position="25"/>
        <end position="1489"/>
    </location>
</feature>
<keyword evidence="1" id="KW-1015">Disulfide bond</keyword>
<dbReference type="Gene3D" id="2.60.120.200">
    <property type="match status" value="7"/>
</dbReference>
<dbReference type="Pfam" id="PF00089">
    <property type="entry name" value="Trypsin"/>
    <property type="match status" value="1"/>
</dbReference>
<feature type="domain" description="MAM" evidence="3">
    <location>
        <begin position="577"/>
        <end position="739"/>
    </location>
</feature>
<dbReference type="SMART" id="SM00137">
    <property type="entry name" value="MAM"/>
    <property type="match status" value="5"/>
</dbReference>
<keyword evidence="6" id="KW-1185">Reference proteome</keyword>
<dbReference type="PANTHER" id="PTHR23282">
    <property type="entry name" value="APICAL ENDOSOMAL GLYCOPROTEIN PRECURSOR"/>
    <property type="match status" value="1"/>
</dbReference>
<evidence type="ECO:0000313" key="6">
    <source>
        <dbReference type="Proteomes" id="UP000549394"/>
    </source>
</evidence>
<dbReference type="Proteomes" id="UP000549394">
    <property type="component" value="Unassembled WGS sequence"/>
</dbReference>
<dbReference type="EMBL" id="CAJFCJ010000014">
    <property type="protein sequence ID" value="CAD5121166.1"/>
    <property type="molecule type" value="Genomic_DNA"/>
</dbReference>
<dbReference type="PROSITE" id="PS00134">
    <property type="entry name" value="TRYPSIN_HIS"/>
    <property type="match status" value="1"/>
</dbReference>
<dbReference type="InterPro" id="IPR001314">
    <property type="entry name" value="Peptidase_S1A"/>
</dbReference>
<dbReference type="PROSITE" id="PS50240">
    <property type="entry name" value="TRYPSIN_DOM"/>
    <property type="match status" value="1"/>
</dbReference>
<feature type="domain" description="MAM" evidence="3">
    <location>
        <begin position="769"/>
        <end position="934"/>
    </location>
</feature>
<organism evidence="5 6">
    <name type="scientific">Dimorphilus gyrociliatus</name>
    <dbReference type="NCBI Taxonomy" id="2664684"/>
    <lineage>
        <taxon>Eukaryota</taxon>
        <taxon>Metazoa</taxon>
        <taxon>Spiralia</taxon>
        <taxon>Lophotrochozoa</taxon>
        <taxon>Annelida</taxon>
        <taxon>Polychaeta</taxon>
        <taxon>Polychaeta incertae sedis</taxon>
        <taxon>Dinophilidae</taxon>
        <taxon>Dimorphilus</taxon>
    </lineage>
</organism>
<dbReference type="InterPro" id="IPR018114">
    <property type="entry name" value="TRYPSIN_HIS"/>
</dbReference>
<name>A0A7I8VY46_9ANNE</name>
<dbReference type="InterPro" id="IPR000998">
    <property type="entry name" value="MAM_dom"/>
</dbReference>
<accession>A0A7I8VY46</accession>
<evidence type="ECO:0000259" key="4">
    <source>
        <dbReference type="PROSITE" id="PS50240"/>
    </source>
</evidence>
<dbReference type="CDD" id="cd06263">
    <property type="entry name" value="MAM"/>
    <property type="match status" value="5"/>
</dbReference>
<gene>
    <name evidence="5" type="ORF">DGYR_LOCUS9156</name>
</gene>
<keyword evidence="2" id="KW-0732">Signal</keyword>
<reference evidence="5 6" key="1">
    <citation type="submission" date="2020-08" db="EMBL/GenBank/DDBJ databases">
        <authorList>
            <person name="Hejnol A."/>
        </authorList>
    </citation>
    <scope>NUCLEOTIDE SEQUENCE [LARGE SCALE GENOMIC DNA]</scope>
</reference>
<comment type="caution">
    <text evidence="5">The sequence shown here is derived from an EMBL/GenBank/DDBJ whole genome shotgun (WGS) entry which is preliminary data.</text>
</comment>
<dbReference type="SUPFAM" id="SSF50494">
    <property type="entry name" value="Trypsin-like serine proteases"/>
    <property type="match status" value="1"/>
</dbReference>
<dbReference type="PROSITE" id="PS50060">
    <property type="entry name" value="MAM_2"/>
    <property type="match status" value="6"/>
</dbReference>
<dbReference type="PROSITE" id="PS00740">
    <property type="entry name" value="MAM_1"/>
    <property type="match status" value="1"/>
</dbReference>
<dbReference type="OrthoDB" id="412155at2759"/>
<protein>
    <submittedName>
        <fullName evidence="5">DgyrCDS9701</fullName>
    </submittedName>
</protein>
<dbReference type="SUPFAM" id="SSF49899">
    <property type="entry name" value="Concanavalin A-like lectins/glucanases"/>
    <property type="match status" value="6"/>
</dbReference>
<dbReference type="PRINTS" id="PR00722">
    <property type="entry name" value="CHYMOTRYPSIN"/>
</dbReference>
<feature type="signal peptide" evidence="2">
    <location>
        <begin position="1"/>
        <end position="24"/>
    </location>
</feature>
<feature type="domain" description="MAM" evidence="3">
    <location>
        <begin position="938"/>
        <end position="1095"/>
    </location>
</feature>